<organism evidence="8 9">
    <name type="scientific">Micromonospora reichwaldensis</name>
    <dbReference type="NCBI Taxonomy" id="3075516"/>
    <lineage>
        <taxon>Bacteria</taxon>
        <taxon>Bacillati</taxon>
        <taxon>Actinomycetota</taxon>
        <taxon>Actinomycetes</taxon>
        <taxon>Micromonosporales</taxon>
        <taxon>Micromonosporaceae</taxon>
        <taxon>Micromonospora</taxon>
    </lineage>
</organism>
<dbReference type="InterPro" id="IPR014284">
    <property type="entry name" value="RNA_pol_sigma-70_dom"/>
</dbReference>
<dbReference type="InterPro" id="IPR039425">
    <property type="entry name" value="RNA_pol_sigma-70-like"/>
</dbReference>
<dbReference type="InterPro" id="IPR013324">
    <property type="entry name" value="RNA_pol_sigma_r3/r4-like"/>
</dbReference>
<accession>A0ABU2WNZ2</accession>
<evidence type="ECO:0000256" key="4">
    <source>
        <dbReference type="ARBA" id="ARBA00023125"/>
    </source>
</evidence>
<dbReference type="Gene3D" id="1.10.1740.10">
    <property type="match status" value="1"/>
</dbReference>
<dbReference type="Pfam" id="PF04542">
    <property type="entry name" value="Sigma70_r2"/>
    <property type="match status" value="1"/>
</dbReference>
<keyword evidence="3" id="KW-0731">Sigma factor</keyword>
<dbReference type="NCBIfam" id="TIGR02983">
    <property type="entry name" value="SigE-fam_strep"/>
    <property type="match status" value="1"/>
</dbReference>
<evidence type="ECO:0000256" key="2">
    <source>
        <dbReference type="ARBA" id="ARBA00023015"/>
    </source>
</evidence>
<dbReference type="InterPro" id="IPR013249">
    <property type="entry name" value="RNA_pol_sigma70_r4_t2"/>
</dbReference>
<keyword evidence="9" id="KW-1185">Reference proteome</keyword>
<dbReference type="RefSeq" id="WP_311410000.1">
    <property type="nucleotide sequence ID" value="NZ_JAVRFL010000001.1"/>
</dbReference>
<dbReference type="SUPFAM" id="SSF88659">
    <property type="entry name" value="Sigma3 and sigma4 domains of RNA polymerase sigma factors"/>
    <property type="match status" value="1"/>
</dbReference>
<comment type="caution">
    <text evidence="8">The sequence shown here is derived from an EMBL/GenBank/DDBJ whole genome shotgun (WGS) entry which is preliminary data.</text>
</comment>
<name>A0ABU2WNZ2_9ACTN</name>
<reference evidence="8" key="1">
    <citation type="submission" date="2023-09" db="EMBL/GenBank/DDBJ databases">
        <title>30 novel species of actinomycetes from the DSMZ collection.</title>
        <authorList>
            <person name="Nouioui I."/>
        </authorList>
    </citation>
    <scope>NUCLEOTIDE SEQUENCE</scope>
    <source>
        <strain evidence="8">DSM 115977</strain>
    </source>
</reference>
<protein>
    <submittedName>
        <fullName evidence="8">SigE family RNA polymerase sigma factor</fullName>
    </submittedName>
</protein>
<feature type="domain" description="RNA polymerase sigma factor 70 region 4 type 2" evidence="7">
    <location>
        <begin position="104"/>
        <end position="156"/>
    </location>
</feature>
<evidence type="ECO:0000313" key="9">
    <source>
        <dbReference type="Proteomes" id="UP001180973"/>
    </source>
</evidence>
<evidence type="ECO:0000313" key="8">
    <source>
        <dbReference type="EMBL" id="MDT0527612.1"/>
    </source>
</evidence>
<dbReference type="Gene3D" id="1.10.10.10">
    <property type="entry name" value="Winged helix-like DNA-binding domain superfamily/Winged helix DNA-binding domain"/>
    <property type="match status" value="1"/>
</dbReference>
<gene>
    <name evidence="8" type="ORF">RM555_01255</name>
</gene>
<dbReference type="NCBIfam" id="TIGR02937">
    <property type="entry name" value="sigma70-ECF"/>
    <property type="match status" value="1"/>
</dbReference>
<dbReference type="Pfam" id="PF08281">
    <property type="entry name" value="Sigma70_r4_2"/>
    <property type="match status" value="1"/>
</dbReference>
<dbReference type="InterPro" id="IPR007627">
    <property type="entry name" value="RNA_pol_sigma70_r2"/>
</dbReference>
<evidence type="ECO:0000256" key="3">
    <source>
        <dbReference type="ARBA" id="ARBA00023082"/>
    </source>
</evidence>
<dbReference type="EMBL" id="JAVRFL010000001">
    <property type="protein sequence ID" value="MDT0527612.1"/>
    <property type="molecule type" value="Genomic_DNA"/>
</dbReference>
<dbReference type="CDD" id="cd06171">
    <property type="entry name" value="Sigma70_r4"/>
    <property type="match status" value="1"/>
</dbReference>
<dbReference type="InterPro" id="IPR013325">
    <property type="entry name" value="RNA_pol_sigma_r2"/>
</dbReference>
<dbReference type="Proteomes" id="UP001180973">
    <property type="component" value="Unassembled WGS sequence"/>
</dbReference>
<sequence>MGPTTTDDGRDGYVTFVECHQHRLLRAAYLVCGNRHQAEDLLQEALLKLALRWPSVRHGDPAAYVRTILYRDAVSWWRRRRREWLSEYPPERATTEGDGAALRLALRDALGHLPPRQRAVLVLRYFEDLTEAATAEALGVTVGTVKSQCHMALRRLREIAPELGRDEGRPGGGLVTGMEVNP</sequence>
<dbReference type="SUPFAM" id="SSF88946">
    <property type="entry name" value="Sigma2 domain of RNA polymerase sigma factors"/>
    <property type="match status" value="1"/>
</dbReference>
<keyword evidence="2" id="KW-0805">Transcription regulation</keyword>
<proteinExistence type="inferred from homology"/>
<evidence type="ECO:0000259" key="6">
    <source>
        <dbReference type="Pfam" id="PF04542"/>
    </source>
</evidence>
<keyword evidence="4" id="KW-0238">DNA-binding</keyword>
<dbReference type="PANTHER" id="PTHR43133:SF50">
    <property type="entry name" value="ECF RNA POLYMERASE SIGMA FACTOR SIGM"/>
    <property type="match status" value="1"/>
</dbReference>
<comment type="similarity">
    <text evidence="1">Belongs to the sigma-70 factor family. ECF subfamily.</text>
</comment>
<evidence type="ECO:0000259" key="7">
    <source>
        <dbReference type="Pfam" id="PF08281"/>
    </source>
</evidence>
<dbReference type="InterPro" id="IPR014325">
    <property type="entry name" value="RNA_pol_sigma-E_actinobac"/>
</dbReference>
<dbReference type="InterPro" id="IPR036388">
    <property type="entry name" value="WH-like_DNA-bd_sf"/>
</dbReference>
<dbReference type="PANTHER" id="PTHR43133">
    <property type="entry name" value="RNA POLYMERASE ECF-TYPE SIGMA FACTO"/>
    <property type="match status" value="1"/>
</dbReference>
<evidence type="ECO:0000256" key="5">
    <source>
        <dbReference type="ARBA" id="ARBA00023163"/>
    </source>
</evidence>
<keyword evidence="5" id="KW-0804">Transcription</keyword>
<feature type="domain" description="RNA polymerase sigma-70 region 2" evidence="6">
    <location>
        <begin position="16"/>
        <end position="82"/>
    </location>
</feature>
<evidence type="ECO:0000256" key="1">
    <source>
        <dbReference type="ARBA" id="ARBA00010641"/>
    </source>
</evidence>